<comment type="caution">
    <text evidence="7">The sequence shown here is derived from an EMBL/GenBank/DDBJ whole genome shotgun (WGS) entry which is preliminary data.</text>
</comment>
<keyword evidence="7" id="KW-0378">Hydrolase</keyword>
<dbReference type="EMBL" id="AZFZ01000006">
    <property type="protein sequence ID" value="KRM45054.1"/>
    <property type="molecule type" value="Genomic_DNA"/>
</dbReference>
<evidence type="ECO:0000256" key="5">
    <source>
        <dbReference type="SAM" id="MobiDB-lite"/>
    </source>
</evidence>
<evidence type="ECO:0000256" key="3">
    <source>
        <dbReference type="ARBA" id="ARBA00013368"/>
    </source>
</evidence>
<name>A0A0R1YRA5_9LACO</name>
<dbReference type="AlphaFoldDB" id="A0A0R1YRA5"/>
<feature type="region of interest" description="Disordered" evidence="5">
    <location>
        <begin position="351"/>
        <end position="372"/>
    </location>
</feature>
<protein>
    <recommendedName>
        <fullName evidence="3">Nuclease SbcCD subunit C</fullName>
    </recommendedName>
</protein>
<dbReference type="InterPro" id="IPR027417">
    <property type="entry name" value="P-loop_NTPase"/>
</dbReference>
<feature type="compositionally biased region" description="Basic and acidic residues" evidence="5">
    <location>
        <begin position="566"/>
        <end position="577"/>
    </location>
</feature>
<dbReference type="InterPro" id="IPR038729">
    <property type="entry name" value="Rad50/SbcC_AAA"/>
</dbReference>
<dbReference type="PANTHER" id="PTHR32114:SF2">
    <property type="entry name" value="ABC TRANSPORTER ABCH.3"/>
    <property type="match status" value="1"/>
</dbReference>
<dbReference type="PANTHER" id="PTHR32114">
    <property type="entry name" value="ABC TRANSPORTER ABCH.3"/>
    <property type="match status" value="1"/>
</dbReference>
<dbReference type="GO" id="GO:0004527">
    <property type="term" value="F:exonuclease activity"/>
    <property type="evidence" value="ECO:0007669"/>
    <property type="project" value="UniProtKB-KW"/>
</dbReference>
<accession>A0A0R1YRA5</accession>
<evidence type="ECO:0000313" key="8">
    <source>
        <dbReference type="Proteomes" id="UP000051010"/>
    </source>
</evidence>
<comment type="similarity">
    <text evidence="1">Belongs to the SMC family. SbcC subfamily.</text>
</comment>
<proteinExistence type="inferred from homology"/>
<evidence type="ECO:0000256" key="1">
    <source>
        <dbReference type="ARBA" id="ARBA00006930"/>
    </source>
</evidence>
<gene>
    <name evidence="7" type="ORF">FD47_GL002372</name>
</gene>
<sequence>MKPLQLTLINFGPYEHETIDFTKLAGASVFLISGKTGSGKTTIFDAITFALYGESATDDRSAQSLRSDFADPRVPTEVDLTFEHQGTVYQVNRQPKQTLDKKRGTGQKTYESTGKLAIFDDQGKKQQEITKMRDINIKLRDVLQIGPKQFVQIVLLPQGDFRRFLVASSTDKETVLRKIFRTQLYQRWGDALKDMLKAQKAKIKTANNAIEQDLKQVQWLDAPADIANQPVSDQIAVLTAQQAQATAALKDIQKQQLTAQTNYETANTQLSNDARMNDQIMGLERQKQQQITLQSQQDQYRQLQQQIEHLTWANTLKPQYDRLQELQADVEADQKQLTTILVAINRSSKRQADQQATQQQLQRQQSSQDQRLHDQTILVRQRPAFQKVAALKDQLTSAQTTFTKINDHLTAQKQQIADLNQRSNQLAEKLAERPAISDSLAQLRQTGEWLLNAKKQVDQLTDRQTGIQQLTEQISRDSKRLDDLAVQVTSQQTAYDQLRNAWLSNQIANLVDQLAPGTPCPVCGSRTHPSPAQVADLPQVSDTQIKQAEQQLQTIKSRQAGASSKLSEENKHLSDQKQRLEQDFAALLTEFKQREVANEETQSLPALSQLIANQLADNQNQQQLLDKQLSDLKRKAEQRETIQQQLETSQKQVDQLQVDYQDAQSACQKYQVQLNDVQESLPADFANLQELDDHLAELKRLSANFDQAVSDNRQALQNAAAELATANGKKVTLDRSLADTKNKIAKIQNALTTAINQQFHTTDWHILQELLGQLDTLDKKQAQLVDYQDQLKNVAAAITTYQKIIGDHQPVDLDAKKARVAQLAAIRDELTDRYSKAHDVALFNNDRLKRIKQNDQAIHDQLEQTTELEQLVQTVSGDSDAKLGLERYVLRAELIEILQVANEHLKQLSSGRYFLQLHKEAGTYQKDTGLEIDVYDDNVGQTRSVHTLSGGESFIAALSLALALGEVIQNESGGISIDTLFVDEGFGSLDQESLAMAMGALENIESNSRMIGIISHVTMLQESIPYQIKVQAQGQGKSTTSVIRP</sequence>
<keyword evidence="7" id="KW-0269">Exonuclease</keyword>
<dbReference type="GO" id="GO:0016887">
    <property type="term" value="F:ATP hydrolysis activity"/>
    <property type="evidence" value="ECO:0007669"/>
    <property type="project" value="InterPro"/>
</dbReference>
<dbReference type="Pfam" id="PF13558">
    <property type="entry name" value="SbcC_Walker_B"/>
    <property type="match status" value="1"/>
</dbReference>
<evidence type="ECO:0000259" key="6">
    <source>
        <dbReference type="Pfam" id="PF13476"/>
    </source>
</evidence>
<dbReference type="SUPFAM" id="SSF52540">
    <property type="entry name" value="P-loop containing nucleoside triphosphate hydrolases"/>
    <property type="match status" value="2"/>
</dbReference>
<dbReference type="PATRIC" id="fig|1423786.4.peg.2490"/>
<keyword evidence="7" id="KW-0540">Nuclease</keyword>
<evidence type="ECO:0000256" key="4">
    <source>
        <dbReference type="SAM" id="Coils"/>
    </source>
</evidence>
<evidence type="ECO:0000313" key="7">
    <source>
        <dbReference type="EMBL" id="KRM45054.1"/>
    </source>
</evidence>
<dbReference type="Proteomes" id="UP000051010">
    <property type="component" value="Unassembled WGS sequence"/>
</dbReference>
<keyword evidence="4" id="KW-0175">Coiled coil</keyword>
<feature type="coiled-coil region" evidence="4">
    <location>
        <begin position="193"/>
        <end position="255"/>
    </location>
</feature>
<dbReference type="Gene3D" id="3.40.50.300">
    <property type="entry name" value="P-loop containing nucleotide triphosphate hydrolases"/>
    <property type="match status" value="2"/>
</dbReference>
<dbReference type="Pfam" id="PF13476">
    <property type="entry name" value="AAA_23"/>
    <property type="match status" value="1"/>
</dbReference>
<feature type="coiled-coil region" evidence="4">
    <location>
        <begin position="286"/>
        <end position="313"/>
    </location>
</feature>
<feature type="domain" description="Rad50/SbcC-type AAA" evidence="6">
    <location>
        <begin position="5"/>
        <end position="216"/>
    </location>
</feature>
<dbReference type="RefSeq" id="WP_054732805.1">
    <property type="nucleotide sequence ID" value="NZ_AZFZ01000006.1"/>
</dbReference>
<dbReference type="GO" id="GO:0006302">
    <property type="term" value="P:double-strand break repair"/>
    <property type="evidence" value="ECO:0007669"/>
    <property type="project" value="InterPro"/>
</dbReference>
<feature type="compositionally biased region" description="Low complexity" evidence="5">
    <location>
        <begin position="353"/>
        <end position="369"/>
    </location>
</feature>
<feature type="coiled-coil region" evidence="4">
    <location>
        <begin position="615"/>
        <end position="833"/>
    </location>
</feature>
<comment type="subunit">
    <text evidence="2">Heterodimer of SbcC and SbcD.</text>
</comment>
<evidence type="ECO:0000256" key="2">
    <source>
        <dbReference type="ARBA" id="ARBA00011322"/>
    </source>
</evidence>
<reference evidence="7 8" key="1">
    <citation type="journal article" date="2015" name="Genome Announc.">
        <title>Expanding the biotechnology potential of lactobacilli through comparative genomics of 213 strains and associated genera.</title>
        <authorList>
            <person name="Sun Z."/>
            <person name="Harris H.M."/>
            <person name="McCann A."/>
            <person name="Guo C."/>
            <person name="Argimon S."/>
            <person name="Zhang W."/>
            <person name="Yang X."/>
            <person name="Jeffery I.B."/>
            <person name="Cooney J.C."/>
            <person name="Kagawa T.F."/>
            <person name="Liu W."/>
            <person name="Song Y."/>
            <person name="Salvetti E."/>
            <person name="Wrobel A."/>
            <person name="Rasinkangas P."/>
            <person name="Parkhill J."/>
            <person name="Rea M.C."/>
            <person name="O'Sullivan O."/>
            <person name="Ritari J."/>
            <person name="Douillard F.P."/>
            <person name="Paul Ross R."/>
            <person name="Yang R."/>
            <person name="Briner A.E."/>
            <person name="Felis G.E."/>
            <person name="de Vos W.M."/>
            <person name="Barrangou R."/>
            <person name="Klaenhammer T.R."/>
            <person name="Caufield P.W."/>
            <person name="Cui Y."/>
            <person name="Zhang H."/>
            <person name="O'Toole P.W."/>
        </authorList>
    </citation>
    <scope>NUCLEOTIDE SEQUENCE [LARGE SCALE GENOMIC DNA]</scope>
    <source>
        <strain evidence="7 8">DSM 18390</strain>
    </source>
</reference>
<feature type="region of interest" description="Disordered" evidence="5">
    <location>
        <begin position="556"/>
        <end position="577"/>
    </location>
</feature>
<feature type="compositionally biased region" description="Polar residues" evidence="5">
    <location>
        <begin position="556"/>
        <end position="565"/>
    </location>
</feature>
<organism evidence="7 8">
    <name type="scientific">Lentilactobacillus parafarraginis DSM 18390 = JCM 14109</name>
    <dbReference type="NCBI Taxonomy" id="1423786"/>
    <lineage>
        <taxon>Bacteria</taxon>
        <taxon>Bacillati</taxon>
        <taxon>Bacillota</taxon>
        <taxon>Bacilli</taxon>
        <taxon>Lactobacillales</taxon>
        <taxon>Lactobacillaceae</taxon>
        <taxon>Lentilactobacillus</taxon>
    </lineage>
</organism>